<dbReference type="EMBL" id="APQU01000007">
    <property type="protein sequence ID" value="ENW32055.1"/>
    <property type="molecule type" value="Genomic_DNA"/>
</dbReference>
<name>N9HJQ7_ACILW</name>
<evidence type="ECO:0000256" key="1">
    <source>
        <dbReference type="SAM" id="Phobius"/>
    </source>
</evidence>
<dbReference type="HOGENOM" id="CLU_2447950_0_0_6"/>
<protein>
    <recommendedName>
        <fullName evidence="4">Ethanolamine permease</fullName>
    </recommendedName>
</protein>
<evidence type="ECO:0000313" key="3">
    <source>
        <dbReference type="Proteomes" id="UP000018416"/>
    </source>
</evidence>
<sequence length="89" mass="9312">MSESKSVIDTSVTETAVQEDYFALRQLKKGAVGWLLLVGLGVAYVISGDFAGWNFGLAQAGWGGMFIATIVVALRGSTDPGSACLRRGA</sequence>
<comment type="caution">
    <text evidence="2">The sequence shown here is derived from an EMBL/GenBank/DDBJ whole genome shotgun (WGS) entry which is preliminary data.</text>
</comment>
<keyword evidence="1" id="KW-0472">Membrane</keyword>
<accession>N9HJQ7</accession>
<evidence type="ECO:0008006" key="4">
    <source>
        <dbReference type="Google" id="ProtNLM"/>
    </source>
</evidence>
<gene>
    <name evidence="2" type="ORF">F923_00346</name>
</gene>
<dbReference type="Proteomes" id="UP000018416">
    <property type="component" value="Unassembled WGS sequence"/>
</dbReference>
<feature type="transmembrane region" description="Helical" evidence="1">
    <location>
        <begin position="31"/>
        <end position="47"/>
    </location>
</feature>
<dbReference type="PATRIC" id="fig|1217668.3.peg.331"/>
<dbReference type="AlphaFoldDB" id="N9HJQ7"/>
<keyword evidence="1" id="KW-1133">Transmembrane helix</keyword>
<organism evidence="2 3">
    <name type="scientific">Acinetobacter lwoffii NIPH 478</name>
    <dbReference type="NCBI Taxonomy" id="1217668"/>
    <lineage>
        <taxon>Bacteria</taxon>
        <taxon>Pseudomonadati</taxon>
        <taxon>Pseudomonadota</taxon>
        <taxon>Gammaproteobacteria</taxon>
        <taxon>Moraxellales</taxon>
        <taxon>Moraxellaceae</taxon>
        <taxon>Acinetobacter</taxon>
    </lineage>
</organism>
<feature type="transmembrane region" description="Helical" evidence="1">
    <location>
        <begin position="53"/>
        <end position="74"/>
    </location>
</feature>
<proteinExistence type="predicted"/>
<keyword evidence="1" id="KW-0812">Transmembrane</keyword>
<reference evidence="2 3" key="1">
    <citation type="submission" date="2013-02" db="EMBL/GenBank/DDBJ databases">
        <title>The Genome Sequence of Acinetobacter lwoffii NIPH 478.</title>
        <authorList>
            <consortium name="The Broad Institute Genome Sequencing Platform"/>
            <consortium name="The Broad Institute Genome Sequencing Center for Infectious Disease"/>
            <person name="Cerqueira G."/>
            <person name="Feldgarden M."/>
            <person name="Courvalin P."/>
            <person name="Perichon B."/>
            <person name="Grillot-Courvalin C."/>
            <person name="Clermont D."/>
            <person name="Rocha E."/>
            <person name="Yoon E.-J."/>
            <person name="Nemec A."/>
            <person name="Walker B."/>
            <person name="Young S.K."/>
            <person name="Zeng Q."/>
            <person name="Gargeya S."/>
            <person name="Fitzgerald M."/>
            <person name="Haas B."/>
            <person name="Abouelleil A."/>
            <person name="Alvarado L."/>
            <person name="Arachchi H.M."/>
            <person name="Berlin A.M."/>
            <person name="Chapman S.B."/>
            <person name="Dewar J."/>
            <person name="Goldberg J."/>
            <person name="Griggs A."/>
            <person name="Gujja S."/>
            <person name="Hansen M."/>
            <person name="Howarth C."/>
            <person name="Imamovic A."/>
            <person name="Larimer J."/>
            <person name="McCowan C."/>
            <person name="Murphy C."/>
            <person name="Neiman D."/>
            <person name="Pearson M."/>
            <person name="Priest M."/>
            <person name="Roberts A."/>
            <person name="Saif S."/>
            <person name="Shea T."/>
            <person name="Sisk P."/>
            <person name="Sykes S."/>
            <person name="Wortman J."/>
            <person name="Nusbaum C."/>
            <person name="Birren B."/>
        </authorList>
    </citation>
    <scope>NUCLEOTIDE SEQUENCE [LARGE SCALE GENOMIC DNA]</scope>
    <source>
        <strain evidence="2 3">NIPH 478</strain>
    </source>
</reference>
<evidence type="ECO:0000313" key="2">
    <source>
        <dbReference type="EMBL" id="ENW32055.1"/>
    </source>
</evidence>